<dbReference type="SMART" id="SM00530">
    <property type="entry name" value="HTH_XRE"/>
    <property type="match status" value="1"/>
</dbReference>
<dbReference type="InterPro" id="IPR010982">
    <property type="entry name" value="Lambda_DNA-bd_dom_sf"/>
</dbReference>
<dbReference type="Pfam" id="PF01381">
    <property type="entry name" value="HTH_3"/>
    <property type="match status" value="1"/>
</dbReference>
<accession>A0A1Y5SMH9</accession>
<evidence type="ECO:0000313" key="3">
    <source>
        <dbReference type="Proteomes" id="UP000193307"/>
    </source>
</evidence>
<dbReference type="GO" id="GO:0003677">
    <property type="term" value="F:DNA binding"/>
    <property type="evidence" value="ECO:0007669"/>
    <property type="project" value="InterPro"/>
</dbReference>
<name>A0A1Y5SMH9_9RHOB</name>
<dbReference type="PROSITE" id="PS50943">
    <property type="entry name" value="HTH_CROC1"/>
    <property type="match status" value="1"/>
</dbReference>
<evidence type="ECO:0000313" key="2">
    <source>
        <dbReference type="EMBL" id="SLN43756.1"/>
    </source>
</evidence>
<dbReference type="EMBL" id="FWFW01000006">
    <property type="protein sequence ID" value="SLN43756.1"/>
    <property type="molecule type" value="Genomic_DNA"/>
</dbReference>
<dbReference type="Proteomes" id="UP000193307">
    <property type="component" value="Unassembled WGS sequence"/>
</dbReference>
<dbReference type="SUPFAM" id="SSF47413">
    <property type="entry name" value="lambda repressor-like DNA-binding domains"/>
    <property type="match status" value="1"/>
</dbReference>
<protein>
    <submittedName>
        <fullName evidence="2">Helix-turn-helix domain protein</fullName>
    </submittedName>
</protein>
<gene>
    <name evidence="2" type="ORF">PAM7971_02088</name>
</gene>
<dbReference type="Gene3D" id="1.10.260.40">
    <property type="entry name" value="lambda repressor-like DNA-binding domains"/>
    <property type="match status" value="1"/>
</dbReference>
<dbReference type="InterPro" id="IPR001387">
    <property type="entry name" value="Cro/C1-type_HTH"/>
</dbReference>
<reference evidence="2 3" key="1">
    <citation type="submission" date="2017-03" db="EMBL/GenBank/DDBJ databases">
        <authorList>
            <person name="Afonso C.L."/>
            <person name="Miller P.J."/>
            <person name="Scott M.A."/>
            <person name="Spackman E."/>
            <person name="Goraichik I."/>
            <person name="Dimitrov K.M."/>
            <person name="Suarez D.L."/>
            <person name="Swayne D.E."/>
        </authorList>
    </citation>
    <scope>NUCLEOTIDE SEQUENCE [LARGE SCALE GENOMIC DNA]</scope>
    <source>
        <strain evidence="2 3">CECT 7971</strain>
    </source>
</reference>
<keyword evidence="3" id="KW-1185">Reference proteome</keyword>
<dbReference type="AlphaFoldDB" id="A0A1Y5SMH9"/>
<evidence type="ECO:0000259" key="1">
    <source>
        <dbReference type="PROSITE" id="PS50943"/>
    </source>
</evidence>
<proteinExistence type="predicted"/>
<sequence>MSDTNAQPQYSEIGRRLAAIRQAESQMSQKEWAEKHSFGVTQYNNWEKGVRRIAVDEAERLCNLYGLSLDFIYRGNISGVSDKIKNLL</sequence>
<feature type="domain" description="HTH cro/C1-type" evidence="1">
    <location>
        <begin position="17"/>
        <end position="72"/>
    </location>
</feature>
<organism evidence="2 3">
    <name type="scientific">Pacificibacter marinus</name>
    <dbReference type="NCBI Taxonomy" id="658057"/>
    <lineage>
        <taxon>Bacteria</taxon>
        <taxon>Pseudomonadati</taxon>
        <taxon>Pseudomonadota</taxon>
        <taxon>Alphaproteobacteria</taxon>
        <taxon>Rhodobacterales</taxon>
        <taxon>Roseobacteraceae</taxon>
        <taxon>Pacificibacter</taxon>
    </lineage>
</organism>